<comment type="caution">
    <text evidence="1">The sequence shown here is derived from an EMBL/GenBank/DDBJ whole genome shotgun (WGS) entry which is preliminary data.</text>
</comment>
<sequence>MGNKRAPCFAVRKNSLATGDARTTARLQGVEIEGFFATKCPESAKIARFFTAFSRRFTTND</sequence>
<dbReference type="Proteomes" id="UP001139104">
    <property type="component" value="Unassembled WGS sequence"/>
</dbReference>
<keyword evidence="2" id="KW-1185">Reference proteome</keyword>
<protein>
    <submittedName>
        <fullName evidence="1">Uncharacterized protein</fullName>
    </submittedName>
</protein>
<organism evidence="1 2">
    <name type="scientific">Candidatus Rhodoblastus alkanivorans</name>
    <dbReference type="NCBI Taxonomy" id="2954117"/>
    <lineage>
        <taxon>Bacteria</taxon>
        <taxon>Pseudomonadati</taxon>
        <taxon>Pseudomonadota</taxon>
        <taxon>Alphaproteobacteria</taxon>
        <taxon>Hyphomicrobiales</taxon>
        <taxon>Rhodoblastaceae</taxon>
        <taxon>Rhodoblastus</taxon>
    </lineage>
</organism>
<gene>
    <name evidence="1" type="ORF">K2U94_09580</name>
</gene>
<accession>A0ABS9Z748</accession>
<dbReference type="EMBL" id="JAIVFP010000001">
    <property type="protein sequence ID" value="MCI4683012.1"/>
    <property type="molecule type" value="Genomic_DNA"/>
</dbReference>
<reference evidence="1" key="1">
    <citation type="journal article" date="2022" name="ISME J.">
        <title>Identification of active gaseous-alkane degraders at natural gas seeps.</title>
        <authorList>
            <person name="Farhan Ul Haque M."/>
            <person name="Hernandez M."/>
            <person name="Crombie A.T."/>
            <person name="Murrell J.C."/>
        </authorList>
    </citation>
    <scope>NUCLEOTIDE SEQUENCE</scope>
    <source>
        <strain evidence="1">PC2</strain>
    </source>
</reference>
<evidence type="ECO:0000313" key="1">
    <source>
        <dbReference type="EMBL" id="MCI4683012.1"/>
    </source>
</evidence>
<name>A0ABS9Z748_9HYPH</name>
<evidence type="ECO:0000313" key="2">
    <source>
        <dbReference type="Proteomes" id="UP001139104"/>
    </source>
</evidence>
<dbReference type="RefSeq" id="WP_243066985.1">
    <property type="nucleotide sequence ID" value="NZ_JAIVFK010000012.1"/>
</dbReference>
<proteinExistence type="predicted"/>